<dbReference type="Proteomes" id="UP000011682">
    <property type="component" value="Unassembled WGS sequence"/>
</dbReference>
<comment type="caution">
    <text evidence="6">The sequence shown here is derived from an EMBL/GenBank/DDBJ whole genome shotgun (WGS) entry which is preliminary data.</text>
</comment>
<evidence type="ECO:0000259" key="5">
    <source>
        <dbReference type="PROSITE" id="PS50110"/>
    </source>
</evidence>
<feature type="domain" description="Response regulatory" evidence="5">
    <location>
        <begin position="139"/>
        <end position="255"/>
    </location>
</feature>
<evidence type="ECO:0000256" key="1">
    <source>
        <dbReference type="ARBA" id="ARBA00022553"/>
    </source>
</evidence>
<evidence type="ECO:0000313" key="7">
    <source>
        <dbReference type="Proteomes" id="UP000011682"/>
    </source>
</evidence>
<dbReference type="InterPro" id="IPR011006">
    <property type="entry name" value="CheY-like_superfamily"/>
</dbReference>
<gene>
    <name evidence="6" type="ORF">D187_002946</name>
</gene>
<feature type="modified residue" description="4-aspartylphosphate" evidence="3">
    <location>
        <position position="188"/>
    </location>
</feature>
<dbReference type="InterPro" id="IPR001789">
    <property type="entry name" value="Sig_transdc_resp-reg_receiver"/>
</dbReference>
<proteinExistence type="predicted"/>
<keyword evidence="7" id="KW-1185">Reference proteome</keyword>
<dbReference type="eggNOG" id="COG0784">
    <property type="taxonomic scope" value="Bacteria"/>
</dbReference>
<sequence>MKARVLIVDDSATVRADMRGVLSAAGFGTTLCDSLASARKALREHDFELLILDMLLPDGDGVELLEELRRDTRTANLPVLMLSTEAAVVQRLKGLSHGANDYVGKPYDPAYVVRKAHELTQVPESDGTPRLVSAGRRRRVMVVDGRIDFRHRAADALRKDGHDVIIAETGMDAMRLLEAQPVDCILLDLEMPGLDGPEWVRSVRSLDGTAHVAVVGLTSGFDAKLISEALAVKVDAFCSKTEDIEVLRAQVRTELRRRAESEGLTTPSGSFPAVHSATHAPAHGHGHAPVHAHPPTHAHPHPVTPAAVSPSAHLSASHAPAAAHPPAGHTGSLFDAVVARCGLSPVIAPSTMTRACRKAGVDPQLLTPVSLARVLPTIRDMLSIFLDAQEVERRVHSIQLLTQGGPSGATAVDVRKTRSP</sequence>
<evidence type="ECO:0000313" key="6">
    <source>
        <dbReference type="EMBL" id="EPX59456.1"/>
    </source>
</evidence>
<feature type="compositionally biased region" description="Low complexity" evidence="4">
    <location>
        <begin position="304"/>
        <end position="326"/>
    </location>
</feature>
<dbReference type="Gene3D" id="3.40.50.2300">
    <property type="match status" value="2"/>
</dbReference>
<dbReference type="PANTHER" id="PTHR44591:SF14">
    <property type="entry name" value="PROTEIN PILG"/>
    <property type="match status" value="1"/>
</dbReference>
<dbReference type="SMART" id="SM00448">
    <property type="entry name" value="REC"/>
    <property type="match status" value="2"/>
</dbReference>
<dbReference type="eggNOG" id="COG0745">
    <property type="taxonomic scope" value="Bacteria"/>
</dbReference>
<feature type="compositionally biased region" description="Basic residues" evidence="4">
    <location>
        <begin position="282"/>
        <end position="300"/>
    </location>
</feature>
<name>S9P8H9_CYSF2</name>
<dbReference type="PANTHER" id="PTHR44591">
    <property type="entry name" value="STRESS RESPONSE REGULATOR PROTEIN 1"/>
    <property type="match status" value="1"/>
</dbReference>
<dbReference type="CDD" id="cd17574">
    <property type="entry name" value="REC_OmpR"/>
    <property type="match status" value="1"/>
</dbReference>
<organism evidence="6 7">
    <name type="scientific">Cystobacter fuscus (strain ATCC 25194 / DSM 2262 / NBRC 100088 / M29)</name>
    <dbReference type="NCBI Taxonomy" id="1242864"/>
    <lineage>
        <taxon>Bacteria</taxon>
        <taxon>Pseudomonadati</taxon>
        <taxon>Myxococcota</taxon>
        <taxon>Myxococcia</taxon>
        <taxon>Myxococcales</taxon>
        <taxon>Cystobacterineae</taxon>
        <taxon>Archangiaceae</taxon>
        <taxon>Cystobacter</taxon>
    </lineage>
</organism>
<dbReference type="Pfam" id="PF00072">
    <property type="entry name" value="Response_reg"/>
    <property type="match status" value="2"/>
</dbReference>
<keyword evidence="1 3" id="KW-0597">Phosphoprotein</keyword>
<dbReference type="EMBL" id="ANAH02000017">
    <property type="protein sequence ID" value="EPX59456.1"/>
    <property type="molecule type" value="Genomic_DNA"/>
</dbReference>
<dbReference type="GO" id="GO:0000160">
    <property type="term" value="P:phosphorelay signal transduction system"/>
    <property type="evidence" value="ECO:0007669"/>
    <property type="project" value="UniProtKB-KW"/>
</dbReference>
<feature type="region of interest" description="Disordered" evidence="4">
    <location>
        <begin position="257"/>
        <end position="326"/>
    </location>
</feature>
<dbReference type="InterPro" id="IPR050595">
    <property type="entry name" value="Bact_response_regulator"/>
</dbReference>
<dbReference type="SUPFAM" id="SSF52172">
    <property type="entry name" value="CheY-like"/>
    <property type="match status" value="2"/>
</dbReference>
<accession>S9P8H9</accession>
<dbReference type="PROSITE" id="PS50110">
    <property type="entry name" value="RESPONSE_REGULATORY"/>
    <property type="match status" value="2"/>
</dbReference>
<dbReference type="OrthoDB" id="5523662at2"/>
<evidence type="ECO:0000256" key="2">
    <source>
        <dbReference type="ARBA" id="ARBA00023012"/>
    </source>
</evidence>
<dbReference type="AlphaFoldDB" id="S9P8H9"/>
<dbReference type="RefSeq" id="WP_002625431.1">
    <property type="nucleotide sequence ID" value="NZ_ANAH02000017.1"/>
</dbReference>
<evidence type="ECO:0000256" key="4">
    <source>
        <dbReference type="SAM" id="MobiDB-lite"/>
    </source>
</evidence>
<feature type="domain" description="Response regulatory" evidence="5">
    <location>
        <begin position="4"/>
        <end position="120"/>
    </location>
</feature>
<feature type="modified residue" description="4-aspartylphosphate" evidence="3">
    <location>
        <position position="53"/>
    </location>
</feature>
<reference evidence="6" key="1">
    <citation type="submission" date="2013-05" db="EMBL/GenBank/DDBJ databases">
        <title>Genome assembly of Cystobacter fuscus DSM 2262.</title>
        <authorList>
            <person name="Sharma G."/>
            <person name="Khatri I."/>
            <person name="Kaur C."/>
            <person name="Mayilraj S."/>
            <person name="Subramanian S."/>
        </authorList>
    </citation>
    <scope>NUCLEOTIDE SEQUENCE [LARGE SCALE GENOMIC DNA]</scope>
    <source>
        <strain evidence="6">DSM 2262</strain>
    </source>
</reference>
<protein>
    <submittedName>
        <fullName evidence="6">Two component transcriptional regulator, winged helix family</fullName>
    </submittedName>
</protein>
<dbReference type="CDD" id="cd00156">
    <property type="entry name" value="REC"/>
    <property type="match status" value="1"/>
</dbReference>
<evidence type="ECO:0000256" key="3">
    <source>
        <dbReference type="PROSITE-ProRule" id="PRU00169"/>
    </source>
</evidence>
<keyword evidence="2" id="KW-0902">Two-component regulatory system</keyword>